<proteinExistence type="predicted"/>
<gene>
    <name evidence="2" type="ORF">LOTGIDRAFT_166550</name>
</gene>
<organism evidence="2 3">
    <name type="scientific">Lottia gigantea</name>
    <name type="common">Giant owl limpet</name>
    <dbReference type="NCBI Taxonomy" id="225164"/>
    <lineage>
        <taxon>Eukaryota</taxon>
        <taxon>Metazoa</taxon>
        <taxon>Spiralia</taxon>
        <taxon>Lophotrochozoa</taxon>
        <taxon>Mollusca</taxon>
        <taxon>Gastropoda</taxon>
        <taxon>Patellogastropoda</taxon>
        <taxon>Lottioidea</taxon>
        <taxon>Lottiidae</taxon>
        <taxon>Lottia</taxon>
    </lineage>
</organism>
<dbReference type="KEGG" id="lgi:LOTGIDRAFT_166550"/>
<dbReference type="RefSeq" id="XP_009061872.1">
    <property type="nucleotide sequence ID" value="XM_009063624.1"/>
</dbReference>
<dbReference type="AlphaFoldDB" id="V3Z937"/>
<dbReference type="OrthoDB" id="10310034at2759"/>
<dbReference type="HOGENOM" id="CLU_062512_0_0_1"/>
<accession>V3Z937</accession>
<feature type="region of interest" description="Disordered" evidence="1">
    <location>
        <begin position="215"/>
        <end position="245"/>
    </location>
</feature>
<evidence type="ECO:0000256" key="1">
    <source>
        <dbReference type="SAM" id="MobiDB-lite"/>
    </source>
</evidence>
<name>V3Z937_LOTGI</name>
<dbReference type="EMBL" id="KB202917">
    <property type="protein sequence ID" value="ESO87403.1"/>
    <property type="molecule type" value="Genomic_DNA"/>
</dbReference>
<evidence type="ECO:0000313" key="2">
    <source>
        <dbReference type="EMBL" id="ESO87403.1"/>
    </source>
</evidence>
<evidence type="ECO:0000313" key="3">
    <source>
        <dbReference type="Proteomes" id="UP000030746"/>
    </source>
</evidence>
<keyword evidence="3" id="KW-1185">Reference proteome</keyword>
<reference evidence="2 3" key="1">
    <citation type="journal article" date="2013" name="Nature">
        <title>Insights into bilaterian evolution from three spiralian genomes.</title>
        <authorList>
            <person name="Simakov O."/>
            <person name="Marletaz F."/>
            <person name="Cho S.J."/>
            <person name="Edsinger-Gonzales E."/>
            <person name="Havlak P."/>
            <person name="Hellsten U."/>
            <person name="Kuo D.H."/>
            <person name="Larsson T."/>
            <person name="Lv J."/>
            <person name="Arendt D."/>
            <person name="Savage R."/>
            <person name="Osoegawa K."/>
            <person name="de Jong P."/>
            <person name="Grimwood J."/>
            <person name="Chapman J.A."/>
            <person name="Shapiro H."/>
            <person name="Aerts A."/>
            <person name="Otillar R.P."/>
            <person name="Terry A.Y."/>
            <person name="Boore J.L."/>
            <person name="Grigoriev I.V."/>
            <person name="Lindberg D.R."/>
            <person name="Seaver E.C."/>
            <person name="Weisblat D.A."/>
            <person name="Putnam N.H."/>
            <person name="Rokhsar D.S."/>
        </authorList>
    </citation>
    <scope>NUCLEOTIDE SEQUENCE [LARGE SCALE GENOMIC DNA]</scope>
</reference>
<dbReference type="Proteomes" id="UP000030746">
    <property type="component" value="Unassembled WGS sequence"/>
</dbReference>
<dbReference type="GeneID" id="20240375"/>
<dbReference type="CTD" id="20240375"/>
<protein>
    <submittedName>
        <fullName evidence="2">Uncharacterized protein</fullName>
    </submittedName>
</protein>
<sequence length="245" mass="27914">MYQHQLLNIGTERRKAVIRKQIAENRTRINALSQLTPATWNPTANPGTTPVPAVQQGEQITEPLCQNPIGGILVDLDTTKPDKLLQIINFLRLDPVGVNTYSFGDGLEFRIGQKRSLENVSVEELGYANTRILQELMKLDPEFNPNPYLKYTAYIFRLAGKYVWYSVLLYDKEYRERQTVEKFEWGACLQDLREFQLKKDHPTALALQEQNLAHNNTKPVGYGKPSSNSYPISVRRKGPFTSEGG</sequence>